<sequence length="84" mass="8717">MKANKPLSISKRVTAPTPPFFKTLRTIGLMLTASGGALLVEKGVLPAAVVQVAGCMVAAGGVLTAVSQTTVDDAALRMKEEQYE</sequence>
<evidence type="ECO:0000313" key="1">
    <source>
        <dbReference type="EMBL" id="GGH57095.1"/>
    </source>
</evidence>
<dbReference type="Proteomes" id="UP000627292">
    <property type="component" value="Unassembled WGS sequence"/>
</dbReference>
<gene>
    <name evidence="1" type="ORF">GCM10011379_01390</name>
</gene>
<comment type="caution">
    <text evidence="1">The sequence shown here is derived from an EMBL/GenBank/DDBJ whole genome shotgun (WGS) entry which is preliminary data.</text>
</comment>
<reference evidence="1" key="2">
    <citation type="submission" date="2020-09" db="EMBL/GenBank/DDBJ databases">
        <authorList>
            <person name="Sun Q."/>
            <person name="Zhou Y."/>
        </authorList>
    </citation>
    <scope>NUCLEOTIDE SEQUENCE</scope>
    <source>
        <strain evidence="1">CGMCC 1.15290</strain>
    </source>
</reference>
<evidence type="ECO:0000313" key="2">
    <source>
        <dbReference type="Proteomes" id="UP000627292"/>
    </source>
</evidence>
<proteinExistence type="predicted"/>
<keyword evidence="2" id="KW-1185">Reference proteome</keyword>
<dbReference type="AlphaFoldDB" id="A0A917MPT5"/>
<accession>A0A917MPT5</accession>
<name>A0A917MPT5_9BACT</name>
<dbReference type="RefSeq" id="WP_188949701.1">
    <property type="nucleotide sequence ID" value="NZ_BMIB01000001.1"/>
</dbReference>
<reference evidence="1" key="1">
    <citation type="journal article" date="2014" name="Int. J. Syst. Evol. Microbiol.">
        <title>Complete genome sequence of Corynebacterium casei LMG S-19264T (=DSM 44701T), isolated from a smear-ripened cheese.</title>
        <authorList>
            <consortium name="US DOE Joint Genome Institute (JGI-PGF)"/>
            <person name="Walter F."/>
            <person name="Albersmeier A."/>
            <person name="Kalinowski J."/>
            <person name="Ruckert C."/>
        </authorList>
    </citation>
    <scope>NUCLEOTIDE SEQUENCE</scope>
    <source>
        <strain evidence="1">CGMCC 1.15290</strain>
    </source>
</reference>
<organism evidence="1 2">
    <name type="scientific">Filimonas zeae</name>
    <dbReference type="NCBI Taxonomy" id="1737353"/>
    <lineage>
        <taxon>Bacteria</taxon>
        <taxon>Pseudomonadati</taxon>
        <taxon>Bacteroidota</taxon>
        <taxon>Chitinophagia</taxon>
        <taxon>Chitinophagales</taxon>
        <taxon>Chitinophagaceae</taxon>
        <taxon>Filimonas</taxon>
    </lineage>
</organism>
<protein>
    <submittedName>
        <fullName evidence="1">Uncharacterized protein</fullName>
    </submittedName>
</protein>
<dbReference type="EMBL" id="BMIB01000001">
    <property type="protein sequence ID" value="GGH57095.1"/>
    <property type="molecule type" value="Genomic_DNA"/>
</dbReference>